<keyword evidence="4 7" id="KW-0812">Transmembrane</keyword>
<evidence type="ECO:0000256" key="1">
    <source>
        <dbReference type="ARBA" id="ARBA00004651"/>
    </source>
</evidence>
<accession>A0A8J6N1K1</accession>
<feature type="transmembrane region" description="Helical" evidence="7">
    <location>
        <begin position="38"/>
        <end position="57"/>
    </location>
</feature>
<dbReference type="PANTHER" id="PTHR42718">
    <property type="entry name" value="MAJOR FACILITATOR SUPERFAMILY MULTIDRUG TRANSPORTER MFSC"/>
    <property type="match status" value="1"/>
</dbReference>
<dbReference type="GO" id="GO:0022857">
    <property type="term" value="F:transmembrane transporter activity"/>
    <property type="evidence" value="ECO:0007669"/>
    <property type="project" value="InterPro"/>
</dbReference>
<dbReference type="GO" id="GO:0005886">
    <property type="term" value="C:plasma membrane"/>
    <property type="evidence" value="ECO:0007669"/>
    <property type="project" value="UniProtKB-SubCell"/>
</dbReference>
<evidence type="ECO:0000256" key="7">
    <source>
        <dbReference type="SAM" id="Phobius"/>
    </source>
</evidence>
<dbReference type="Pfam" id="PF07690">
    <property type="entry name" value="MFS_1"/>
    <property type="match status" value="1"/>
</dbReference>
<dbReference type="PANTHER" id="PTHR42718:SF46">
    <property type="entry name" value="BLR6921 PROTEIN"/>
    <property type="match status" value="1"/>
</dbReference>
<dbReference type="Gene3D" id="1.20.1250.20">
    <property type="entry name" value="MFS general substrate transporter like domains"/>
    <property type="match status" value="1"/>
</dbReference>
<dbReference type="InterPro" id="IPR011701">
    <property type="entry name" value="MFS"/>
</dbReference>
<evidence type="ECO:0000256" key="2">
    <source>
        <dbReference type="ARBA" id="ARBA00022448"/>
    </source>
</evidence>
<sequence>TRRAGRFDTPGALLMVTAIASLLLFITATVWWTLPLGLILMACFLVHIHHTESPFVSPSLFRNEAYRNMIIMAFFALSTVFGLLFMTPLMLRDLNALETGNIGLVMFPGAMIGAIAGTVGGRIVDRRGSAPVVYTAMTLLMSGFLLLSTFAGLRPWVISLNLIPCYMGFSLFQASIAHKVSSTLPRDQLGVGMGVYNLFFFMSGAFSAAFIGKLLDISRYHAPINPLTAAVSAGPYSNLFLLLGAVLLCAAWLFYMTLRNASKRGG</sequence>
<comment type="caution">
    <text evidence="8">The sequence shown here is derived from an EMBL/GenBank/DDBJ whole genome shotgun (WGS) entry which is preliminary data.</text>
</comment>
<organism evidence="8 9">
    <name type="scientific">Candidatus Desulfacyla euxinica</name>
    <dbReference type="NCBI Taxonomy" id="2841693"/>
    <lineage>
        <taxon>Bacteria</taxon>
        <taxon>Deltaproteobacteria</taxon>
        <taxon>Candidatus Desulfacyla</taxon>
    </lineage>
</organism>
<comment type="subcellular location">
    <subcellularLocation>
        <location evidence="1">Cell membrane</location>
        <topology evidence="1">Multi-pass membrane protein</topology>
    </subcellularLocation>
</comment>
<gene>
    <name evidence="8" type="ORF">H8E19_13155</name>
</gene>
<feature type="transmembrane region" description="Helical" evidence="7">
    <location>
        <begin position="235"/>
        <end position="255"/>
    </location>
</feature>
<feature type="transmembrane region" description="Helical" evidence="7">
    <location>
        <begin position="69"/>
        <end position="90"/>
    </location>
</feature>
<feature type="non-terminal residue" evidence="8">
    <location>
        <position position="1"/>
    </location>
</feature>
<feature type="transmembrane region" description="Helical" evidence="7">
    <location>
        <begin position="102"/>
        <end position="120"/>
    </location>
</feature>
<keyword evidence="5 7" id="KW-1133">Transmembrane helix</keyword>
<evidence type="ECO:0000313" key="8">
    <source>
        <dbReference type="EMBL" id="MBC8178347.1"/>
    </source>
</evidence>
<feature type="transmembrane region" description="Helical" evidence="7">
    <location>
        <begin position="132"/>
        <end position="150"/>
    </location>
</feature>
<proteinExistence type="predicted"/>
<feature type="transmembrane region" description="Helical" evidence="7">
    <location>
        <begin position="195"/>
        <end position="215"/>
    </location>
</feature>
<dbReference type="InterPro" id="IPR036259">
    <property type="entry name" value="MFS_trans_sf"/>
</dbReference>
<evidence type="ECO:0000256" key="3">
    <source>
        <dbReference type="ARBA" id="ARBA00022475"/>
    </source>
</evidence>
<evidence type="ECO:0000256" key="4">
    <source>
        <dbReference type="ARBA" id="ARBA00022692"/>
    </source>
</evidence>
<feature type="transmembrane region" description="Helical" evidence="7">
    <location>
        <begin position="12"/>
        <end position="32"/>
    </location>
</feature>
<evidence type="ECO:0000313" key="9">
    <source>
        <dbReference type="Proteomes" id="UP000650524"/>
    </source>
</evidence>
<feature type="transmembrane region" description="Helical" evidence="7">
    <location>
        <begin position="156"/>
        <end position="174"/>
    </location>
</feature>
<keyword evidence="2" id="KW-0813">Transport</keyword>
<dbReference type="PRINTS" id="PR01036">
    <property type="entry name" value="TCRTETB"/>
</dbReference>
<protein>
    <submittedName>
        <fullName evidence="8">MFS transporter</fullName>
    </submittedName>
</protein>
<keyword evidence="3" id="KW-1003">Cell membrane</keyword>
<dbReference type="EMBL" id="JACNJD010000275">
    <property type="protein sequence ID" value="MBC8178347.1"/>
    <property type="molecule type" value="Genomic_DNA"/>
</dbReference>
<name>A0A8J6N1K1_9DELT</name>
<evidence type="ECO:0000256" key="6">
    <source>
        <dbReference type="ARBA" id="ARBA00023136"/>
    </source>
</evidence>
<dbReference type="Proteomes" id="UP000650524">
    <property type="component" value="Unassembled WGS sequence"/>
</dbReference>
<reference evidence="8 9" key="1">
    <citation type="submission" date="2020-08" db="EMBL/GenBank/DDBJ databases">
        <title>Bridging the membrane lipid divide: bacteria of the FCB group superphylum have the potential to synthesize archaeal ether lipids.</title>
        <authorList>
            <person name="Villanueva L."/>
            <person name="Von Meijenfeldt F.A.B."/>
            <person name="Westbye A.B."/>
            <person name="Yadav S."/>
            <person name="Hopmans E.C."/>
            <person name="Dutilh B.E."/>
            <person name="Sinninghe Damste J.S."/>
        </authorList>
    </citation>
    <scope>NUCLEOTIDE SEQUENCE [LARGE SCALE GENOMIC DNA]</scope>
    <source>
        <strain evidence="8">NIOZ-UU27</strain>
    </source>
</reference>
<evidence type="ECO:0000256" key="5">
    <source>
        <dbReference type="ARBA" id="ARBA00022989"/>
    </source>
</evidence>
<dbReference type="SUPFAM" id="SSF103473">
    <property type="entry name" value="MFS general substrate transporter"/>
    <property type="match status" value="1"/>
</dbReference>
<keyword evidence="6 7" id="KW-0472">Membrane</keyword>
<dbReference type="AlphaFoldDB" id="A0A8J6N1K1"/>